<proteinExistence type="predicted"/>
<sequence length="261" mass="29075">MAIALPTQLRLQPTKGTHPLWDDSSGMAEATAIDPASPGLSQGLLIRLRQWDEVFQRAAPDPTEKNLPQGKLAPFVWHFADMKNEWAWYEQGVSIAADLNQEMQRLWATQSTLGKLVVRLSNLETLIRRAMGTQSPWEWKPEDHVAEIGQQCGVPEIGRVIERLNELSVARAETPDWDGDTNEDIAKAQLMFGQILGAVPSHYLDDIAQGFSSDQADTRFYVGYGMAKHGKAALPWLTRAIQNESNLVTRTTLDMLIGAIE</sequence>
<organism evidence="1 2">
    <name type="scientific">Orrella marina</name>
    <dbReference type="NCBI Taxonomy" id="2163011"/>
    <lineage>
        <taxon>Bacteria</taxon>
        <taxon>Pseudomonadati</taxon>
        <taxon>Pseudomonadota</taxon>
        <taxon>Betaproteobacteria</taxon>
        <taxon>Burkholderiales</taxon>
        <taxon>Alcaligenaceae</taxon>
        <taxon>Orrella</taxon>
    </lineage>
</organism>
<name>A0A2R4XG06_9BURK</name>
<accession>A0A2R4XG06</accession>
<evidence type="ECO:0000313" key="1">
    <source>
        <dbReference type="EMBL" id="AWB32746.1"/>
    </source>
</evidence>
<dbReference type="Proteomes" id="UP000244571">
    <property type="component" value="Chromosome"/>
</dbReference>
<protein>
    <submittedName>
        <fullName evidence="1">Uncharacterized protein</fullName>
    </submittedName>
</protein>
<gene>
    <name evidence="1" type="ORF">DBV39_02345</name>
</gene>
<dbReference type="AlphaFoldDB" id="A0A2R4XG06"/>
<evidence type="ECO:0000313" key="2">
    <source>
        <dbReference type="Proteomes" id="UP000244571"/>
    </source>
</evidence>
<dbReference type="KEGG" id="boz:DBV39_02345"/>
<keyword evidence="2" id="KW-1185">Reference proteome</keyword>
<reference evidence="1 2" key="1">
    <citation type="submission" date="2018-04" db="EMBL/GenBank/DDBJ databases">
        <title>Bordetella sp. HZ20 isolated from seawater.</title>
        <authorList>
            <person name="Sun C."/>
        </authorList>
    </citation>
    <scope>NUCLEOTIDE SEQUENCE [LARGE SCALE GENOMIC DNA]</scope>
    <source>
        <strain evidence="1 2">HZ20</strain>
    </source>
</reference>
<dbReference type="EMBL" id="CP028901">
    <property type="protein sequence ID" value="AWB32746.1"/>
    <property type="molecule type" value="Genomic_DNA"/>
</dbReference>